<comment type="caution">
    <text evidence="2">The sequence shown here is derived from an EMBL/GenBank/DDBJ whole genome shotgun (WGS) entry which is preliminary data.</text>
</comment>
<sequence length="367" mass="41661">MKIAFVVLLSIHGLIHLMGFINAFGLAEIPQLSQNFSKPQGLLWLAVALMFVIVAVLFLLKSNLWFWIAFGAVVLSQVLIIMNWQDAKFGSIANVIVLVIAIIALAGRHFEGQYNQDVAQSFENASISKDVVSEEIVSEKDIENLPDPVQKYLRYVGVLGKPKIETAKAIFKGKMREKGKDWFAFTSAQYNFFENPTRLFFMKANFKGLPTQGYHRYKDEEASMLIKLLSMFPVVAIKEPEMFKTETVTFFNDMCLFAPAALIDDKIEWQIIDDTSVKATYTNKKATVSAILYFNEKHQLINFVSADRMDVNSNQKVPFSTPVTKYGTINGYNLPVAADAVWRFPEADFVYGKFYLLDVQYNLKNLD</sequence>
<evidence type="ECO:0000313" key="2">
    <source>
        <dbReference type="EMBL" id="TXD90469.1"/>
    </source>
</evidence>
<feature type="transmembrane region" description="Helical" evidence="1">
    <location>
        <begin position="89"/>
        <end position="107"/>
    </location>
</feature>
<dbReference type="InterPro" id="IPR046674">
    <property type="entry name" value="DUF6544"/>
</dbReference>
<feature type="transmembrane region" description="Helical" evidence="1">
    <location>
        <begin position="43"/>
        <end position="60"/>
    </location>
</feature>
<feature type="transmembrane region" description="Helical" evidence="1">
    <location>
        <begin position="65"/>
        <end position="83"/>
    </location>
</feature>
<keyword evidence="1" id="KW-0812">Transmembrane</keyword>
<dbReference type="Proteomes" id="UP000321578">
    <property type="component" value="Unassembled WGS sequence"/>
</dbReference>
<keyword evidence="1" id="KW-0472">Membrane</keyword>
<name>A0A5C6ZKW7_9FLAO</name>
<dbReference type="EMBL" id="VORO01000003">
    <property type="protein sequence ID" value="TXD90469.1"/>
    <property type="molecule type" value="Genomic_DNA"/>
</dbReference>
<dbReference type="OrthoDB" id="9786534at2"/>
<dbReference type="Pfam" id="PF20181">
    <property type="entry name" value="DUF6544"/>
    <property type="match status" value="1"/>
</dbReference>
<dbReference type="AlphaFoldDB" id="A0A5C6ZKW7"/>
<dbReference type="RefSeq" id="WP_147085215.1">
    <property type="nucleotide sequence ID" value="NZ_VORM01000002.1"/>
</dbReference>
<gene>
    <name evidence="2" type="ORF">ESY86_03635</name>
</gene>
<evidence type="ECO:0000313" key="3">
    <source>
        <dbReference type="Proteomes" id="UP000321578"/>
    </source>
</evidence>
<protein>
    <submittedName>
        <fullName evidence="2">Uncharacterized protein</fullName>
    </submittedName>
</protein>
<keyword evidence="3" id="KW-1185">Reference proteome</keyword>
<organism evidence="2 3">
    <name type="scientific">Subsaximicrobium wynnwilliamsii</name>
    <dbReference type="NCBI Taxonomy" id="291179"/>
    <lineage>
        <taxon>Bacteria</taxon>
        <taxon>Pseudomonadati</taxon>
        <taxon>Bacteroidota</taxon>
        <taxon>Flavobacteriia</taxon>
        <taxon>Flavobacteriales</taxon>
        <taxon>Flavobacteriaceae</taxon>
        <taxon>Subsaximicrobium</taxon>
    </lineage>
</organism>
<proteinExistence type="predicted"/>
<evidence type="ECO:0000256" key="1">
    <source>
        <dbReference type="SAM" id="Phobius"/>
    </source>
</evidence>
<accession>A0A5C6ZKW7</accession>
<keyword evidence="1" id="KW-1133">Transmembrane helix</keyword>
<reference evidence="2 3" key="1">
    <citation type="submission" date="2019-08" db="EMBL/GenBank/DDBJ databases">
        <title>Genomes of Subsaximicrobium wynnwilliamsii strains.</title>
        <authorList>
            <person name="Bowman J.P."/>
        </authorList>
    </citation>
    <scope>NUCLEOTIDE SEQUENCE [LARGE SCALE GENOMIC DNA]</scope>
    <source>
        <strain evidence="2 3">2-80-2</strain>
    </source>
</reference>